<proteinExistence type="predicted"/>
<evidence type="ECO:0000256" key="1">
    <source>
        <dbReference type="SAM" id="MobiDB-lite"/>
    </source>
</evidence>
<feature type="region of interest" description="Disordered" evidence="1">
    <location>
        <begin position="1"/>
        <end position="26"/>
    </location>
</feature>
<dbReference type="AlphaFoldDB" id="A0A5B7GTQ1"/>
<feature type="compositionally biased region" description="Acidic residues" evidence="1">
    <location>
        <begin position="15"/>
        <end position="26"/>
    </location>
</feature>
<accession>A0A5B7GTQ1</accession>
<reference evidence="2 3" key="1">
    <citation type="submission" date="2019-05" db="EMBL/GenBank/DDBJ databases">
        <title>Another draft genome of Portunus trituberculatus and its Hox gene families provides insights of decapod evolution.</title>
        <authorList>
            <person name="Jeong J.-H."/>
            <person name="Song I."/>
            <person name="Kim S."/>
            <person name="Choi T."/>
            <person name="Kim D."/>
            <person name="Ryu S."/>
            <person name="Kim W."/>
        </authorList>
    </citation>
    <scope>NUCLEOTIDE SEQUENCE [LARGE SCALE GENOMIC DNA]</scope>
    <source>
        <tissue evidence="2">Muscle</tissue>
    </source>
</reference>
<sequence>MNPAGRCVGRAASCGEEEEEEQEEEEEVLVMVVVVVEKKRETGEVAGAAGRREGQLSRADTRCRAGCSTGHDKRIRRQPCQPLSDQARE</sequence>
<keyword evidence="3" id="KW-1185">Reference proteome</keyword>
<organism evidence="2 3">
    <name type="scientific">Portunus trituberculatus</name>
    <name type="common">Swimming crab</name>
    <name type="synonym">Neptunus trituberculatus</name>
    <dbReference type="NCBI Taxonomy" id="210409"/>
    <lineage>
        <taxon>Eukaryota</taxon>
        <taxon>Metazoa</taxon>
        <taxon>Ecdysozoa</taxon>
        <taxon>Arthropoda</taxon>
        <taxon>Crustacea</taxon>
        <taxon>Multicrustacea</taxon>
        <taxon>Malacostraca</taxon>
        <taxon>Eumalacostraca</taxon>
        <taxon>Eucarida</taxon>
        <taxon>Decapoda</taxon>
        <taxon>Pleocyemata</taxon>
        <taxon>Brachyura</taxon>
        <taxon>Eubrachyura</taxon>
        <taxon>Portunoidea</taxon>
        <taxon>Portunidae</taxon>
        <taxon>Portuninae</taxon>
        <taxon>Portunus</taxon>
    </lineage>
</organism>
<dbReference type="Proteomes" id="UP000324222">
    <property type="component" value="Unassembled WGS sequence"/>
</dbReference>
<gene>
    <name evidence="2" type="ORF">E2C01_053977</name>
</gene>
<protein>
    <submittedName>
        <fullName evidence="2">Uncharacterized protein</fullName>
    </submittedName>
</protein>
<name>A0A5B7GTQ1_PORTR</name>
<feature type="region of interest" description="Disordered" evidence="1">
    <location>
        <begin position="44"/>
        <end position="89"/>
    </location>
</feature>
<evidence type="ECO:0000313" key="2">
    <source>
        <dbReference type="EMBL" id="MPC59944.1"/>
    </source>
</evidence>
<feature type="compositionally biased region" description="Basic and acidic residues" evidence="1">
    <location>
        <begin position="50"/>
        <end position="63"/>
    </location>
</feature>
<evidence type="ECO:0000313" key="3">
    <source>
        <dbReference type="Proteomes" id="UP000324222"/>
    </source>
</evidence>
<comment type="caution">
    <text evidence="2">The sequence shown here is derived from an EMBL/GenBank/DDBJ whole genome shotgun (WGS) entry which is preliminary data.</text>
</comment>
<dbReference type="EMBL" id="VSRR010017015">
    <property type="protein sequence ID" value="MPC59944.1"/>
    <property type="molecule type" value="Genomic_DNA"/>
</dbReference>